<dbReference type="AlphaFoldDB" id="A0A284S0F0"/>
<protein>
    <submittedName>
        <fullName evidence="2">Uncharacterized protein</fullName>
    </submittedName>
</protein>
<evidence type="ECO:0000256" key="1">
    <source>
        <dbReference type="SAM" id="Phobius"/>
    </source>
</evidence>
<evidence type="ECO:0000313" key="2">
    <source>
        <dbReference type="EMBL" id="SJL14499.1"/>
    </source>
</evidence>
<reference evidence="3" key="1">
    <citation type="journal article" date="2017" name="Nat. Ecol. Evol.">
        <title>Genome expansion and lineage-specific genetic innovations in the forest pathogenic fungi Armillaria.</title>
        <authorList>
            <person name="Sipos G."/>
            <person name="Prasanna A.N."/>
            <person name="Walter M.C."/>
            <person name="O'Connor E."/>
            <person name="Balint B."/>
            <person name="Krizsan K."/>
            <person name="Kiss B."/>
            <person name="Hess J."/>
            <person name="Varga T."/>
            <person name="Slot J."/>
            <person name="Riley R."/>
            <person name="Boka B."/>
            <person name="Rigling D."/>
            <person name="Barry K."/>
            <person name="Lee J."/>
            <person name="Mihaltcheva S."/>
            <person name="LaButti K."/>
            <person name="Lipzen A."/>
            <person name="Waldron R."/>
            <person name="Moloney N.M."/>
            <person name="Sperisen C."/>
            <person name="Kredics L."/>
            <person name="Vagvoelgyi C."/>
            <person name="Patrignani A."/>
            <person name="Fitzpatrick D."/>
            <person name="Nagy I."/>
            <person name="Doyle S."/>
            <person name="Anderson J.B."/>
            <person name="Grigoriev I.V."/>
            <person name="Gueldener U."/>
            <person name="Muensterkoetter M."/>
            <person name="Nagy L.G."/>
        </authorList>
    </citation>
    <scope>NUCLEOTIDE SEQUENCE [LARGE SCALE GENOMIC DNA]</scope>
    <source>
        <strain evidence="3">C18/9</strain>
    </source>
</reference>
<dbReference type="Proteomes" id="UP000219338">
    <property type="component" value="Unassembled WGS sequence"/>
</dbReference>
<accession>A0A284S0F0</accession>
<proteinExistence type="predicted"/>
<keyword evidence="1" id="KW-0812">Transmembrane</keyword>
<gene>
    <name evidence="2" type="ORF">ARMOST_17959</name>
</gene>
<keyword evidence="1" id="KW-0472">Membrane</keyword>
<sequence>MECQPGGNASAVPYVDNNKQTFSSLTATTTDFLFNSVLSYLLCSASLAILAISNRSGCHFRLTVEAQCPLEGSYIARIHNRYMTKYRWKENTRQIHKMCNSWIRSLSNIEHSGHINSVQVTQYNIHLWSPAPI</sequence>
<name>A0A284S0F0_ARMOS</name>
<feature type="transmembrane region" description="Helical" evidence="1">
    <location>
        <begin position="32"/>
        <end position="52"/>
    </location>
</feature>
<keyword evidence="3" id="KW-1185">Reference proteome</keyword>
<keyword evidence="1" id="KW-1133">Transmembrane helix</keyword>
<organism evidence="2 3">
    <name type="scientific">Armillaria ostoyae</name>
    <name type="common">Armillaria root rot fungus</name>
    <dbReference type="NCBI Taxonomy" id="47428"/>
    <lineage>
        <taxon>Eukaryota</taxon>
        <taxon>Fungi</taxon>
        <taxon>Dikarya</taxon>
        <taxon>Basidiomycota</taxon>
        <taxon>Agaricomycotina</taxon>
        <taxon>Agaricomycetes</taxon>
        <taxon>Agaricomycetidae</taxon>
        <taxon>Agaricales</taxon>
        <taxon>Marasmiineae</taxon>
        <taxon>Physalacriaceae</taxon>
        <taxon>Armillaria</taxon>
    </lineage>
</organism>
<dbReference type="EMBL" id="FUEG01000024">
    <property type="protein sequence ID" value="SJL14499.1"/>
    <property type="molecule type" value="Genomic_DNA"/>
</dbReference>
<evidence type="ECO:0000313" key="3">
    <source>
        <dbReference type="Proteomes" id="UP000219338"/>
    </source>
</evidence>